<dbReference type="RefSeq" id="WP_105300007.1">
    <property type="nucleotide sequence ID" value="NZ_OKRC01000001.1"/>
</dbReference>
<dbReference type="AlphaFoldDB" id="A0AAE8LV48"/>
<sequence length="150" mass="16462">MALTKIFTGMEQGPEKINDNFNALDDKLNNLSGDGSWQTSGITLGAGVRWYSDEEVSVGRFKVIDFGGGWQLVMIHGAVTGVTKAGQVIINLPKSITPDMQYRYTSPATGQKHNRFILDTNGNLVSENISTGQYGADDWLPFDTLYLRKG</sequence>
<organism evidence="1 2">
    <name type="scientific">Latilactobacillus sakei</name>
    <name type="common">Lactobacillus sakei</name>
    <dbReference type="NCBI Taxonomy" id="1599"/>
    <lineage>
        <taxon>Bacteria</taxon>
        <taxon>Bacillati</taxon>
        <taxon>Bacillota</taxon>
        <taxon>Bacilli</taxon>
        <taxon>Lactobacillales</taxon>
        <taxon>Lactobacillaceae</taxon>
        <taxon>Latilactobacillus</taxon>
    </lineage>
</organism>
<dbReference type="EMBL" id="OKRC01000001">
    <property type="protein sequence ID" value="SPE18704.1"/>
    <property type="molecule type" value="Genomic_DNA"/>
</dbReference>
<evidence type="ECO:0000313" key="1">
    <source>
        <dbReference type="EMBL" id="SPE18704.1"/>
    </source>
</evidence>
<comment type="caution">
    <text evidence="1">The sequence shown here is derived from an EMBL/GenBank/DDBJ whole genome shotgun (WGS) entry which is preliminary data.</text>
</comment>
<accession>A0AAE8LV48</accession>
<proteinExistence type="predicted"/>
<name>A0AAE8LV48_LATSK</name>
<gene>
    <name evidence="1" type="ORF">LAS9267_00248</name>
</gene>
<evidence type="ECO:0000313" key="2">
    <source>
        <dbReference type="Proteomes" id="UP000239650"/>
    </source>
</evidence>
<dbReference type="Proteomes" id="UP000239650">
    <property type="component" value="Unassembled WGS sequence"/>
</dbReference>
<reference evidence="1 2" key="1">
    <citation type="submission" date="2018-02" db="EMBL/GenBank/DDBJ databases">
        <authorList>
            <person name="Rodrigo-Torres L."/>
            <person name="Arahal R. D."/>
            <person name="Lucena T."/>
        </authorList>
    </citation>
    <scope>NUCLEOTIDE SEQUENCE [LARGE SCALE GENOMIC DNA]</scope>
    <source>
        <strain evidence="1 2">CECT 9267</strain>
    </source>
</reference>
<protein>
    <submittedName>
        <fullName evidence="1">Uncharacterized protein</fullName>
    </submittedName>
</protein>